<feature type="transmembrane region" description="Helical" evidence="1">
    <location>
        <begin position="243"/>
        <end position="261"/>
    </location>
</feature>
<feature type="transmembrane region" description="Helical" evidence="1">
    <location>
        <begin position="301"/>
        <end position="320"/>
    </location>
</feature>
<keyword evidence="3" id="KW-1185">Reference proteome</keyword>
<feature type="transmembrane region" description="Helical" evidence="1">
    <location>
        <begin position="24"/>
        <end position="47"/>
    </location>
</feature>
<feature type="transmembrane region" description="Helical" evidence="1">
    <location>
        <begin position="353"/>
        <end position="372"/>
    </location>
</feature>
<dbReference type="GO" id="GO:0006506">
    <property type="term" value="P:GPI anchor biosynthetic process"/>
    <property type="evidence" value="ECO:0007669"/>
    <property type="project" value="UniProtKB-UniPathway"/>
</dbReference>
<name>A0A512PHF1_9CELL</name>
<keyword evidence="1" id="KW-0812">Transmembrane</keyword>
<evidence type="ECO:0000313" key="2">
    <source>
        <dbReference type="EMBL" id="GEP70624.1"/>
    </source>
</evidence>
<comment type="caution">
    <text evidence="2">The sequence shown here is derived from an EMBL/GenBank/DDBJ whole genome shotgun (WGS) entry which is preliminary data.</text>
</comment>
<sequence length="405" mass="43360">MPDGRSRPRIEHASSEGSVQPGRVFWSTVVTAFGVVAVVLAVVVAVASATVHRPIPFLTGPGWLDGWFQFDSGWYYAIATGGYDYTPGQQSSIAFFPTYPMAVRLLSGMVGDVQLAGTLVGVGSGLAAVLLFAGWVRTRLPRRSAMLAVAVLLLYPFSLYLYGAMYADSLFLLTALGAFLLLERRSYVLAGLVGALATAGRPVGVAVAAGLVVRMLELLAQDRGEDGLRAVLRAVPAVRWRQAGVLLSGAGLLAWTVYLGVTFGNPLAFVEVESAPGWDQGVGPRTWFKVAYVTLFLESHWRMALLLSLQAAACLAAVLLLRRVWRLFGAGYLVYALVVLAIPIVGTDDFMGTGRYVLVAFPVMAAAGDFLATRRHRWIAPLVLAACGLLLAVLTSYYARGIEVS</sequence>
<accession>A0A512PHF1</accession>
<feature type="transmembrane region" description="Helical" evidence="1">
    <location>
        <begin position="327"/>
        <end position="347"/>
    </location>
</feature>
<protein>
    <recommendedName>
        <fullName evidence="4">Glycosyltransferase RgtA/B/C/D-like domain-containing protein</fullName>
    </recommendedName>
</protein>
<feature type="transmembrane region" description="Helical" evidence="1">
    <location>
        <begin position="379"/>
        <end position="399"/>
    </location>
</feature>
<evidence type="ECO:0000256" key="1">
    <source>
        <dbReference type="SAM" id="Phobius"/>
    </source>
</evidence>
<dbReference type="UniPathway" id="UPA00196"/>
<evidence type="ECO:0008006" key="4">
    <source>
        <dbReference type="Google" id="ProtNLM"/>
    </source>
</evidence>
<feature type="transmembrane region" description="Helical" evidence="1">
    <location>
        <begin position="113"/>
        <end position="133"/>
    </location>
</feature>
<reference evidence="2 3" key="1">
    <citation type="submission" date="2019-07" db="EMBL/GenBank/DDBJ databases">
        <title>Whole genome shotgun sequence of Cellulomonas soli NBRC 109434.</title>
        <authorList>
            <person name="Hosoyama A."/>
            <person name="Uohara A."/>
            <person name="Ohji S."/>
            <person name="Ichikawa N."/>
        </authorList>
    </citation>
    <scope>NUCLEOTIDE SEQUENCE [LARGE SCALE GENOMIC DNA]</scope>
    <source>
        <strain evidence="2 3">NBRC 109434</strain>
    </source>
</reference>
<organism evidence="2 3">
    <name type="scientific">Cellulomonas soli</name>
    <dbReference type="NCBI Taxonomy" id="931535"/>
    <lineage>
        <taxon>Bacteria</taxon>
        <taxon>Bacillati</taxon>
        <taxon>Actinomycetota</taxon>
        <taxon>Actinomycetes</taxon>
        <taxon>Micrococcales</taxon>
        <taxon>Cellulomonadaceae</taxon>
        <taxon>Cellulomonas</taxon>
    </lineage>
</organism>
<feature type="transmembrane region" description="Helical" evidence="1">
    <location>
        <begin position="187"/>
        <end position="213"/>
    </location>
</feature>
<dbReference type="EMBL" id="BKAL01000014">
    <property type="protein sequence ID" value="GEP70624.1"/>
    <property type="molecule type" value="Genomic_DNA"/>
</dbReference>
<dbReference type="Proteomes" id="UP000321798">
    <property type="component" value="Unassembled WGS sequence"/>
</dbReference>
<evidence type="ECO:0000313" key="3">
    <source>
        <dbReference type="Proteomes" id="UP000321798"/>
    </source>
</evidence>
<dbReference type="GO" id="GO:0016020">
    <property type="term" value="C:membrane"/>
    <property type="evidence" value="ECO:0007669"/>
    <property type="project" value="GOC"/>
</dbReference>
<keyword evidence="1" id="KW-1133">Transmembrane helix</keyword>
<keyword evidence="1" id="KW-0472">Membrane</keyword>
<feature type="transmembrane region" description="Helical" evidence="1">
    <location>
        <begin position="145"/>
        <end position="167"/>
    </location>
</feature>
<dbReference type="AlphaFoldDB" id="A0A512PHF1"/>
<gene>
    <name evidence="2" type="ORF">CSO01_33390</name>
</gene>
<proteinExistence type="predicted"/>